<keyword evidence="1" id="KW-0472">Membrane</keyword>
<dbReference type="KEGG" id="xce:Xcel_2474"/>
<proteinExistence type="predicted"/>
<evidence type="ECO:0000313" key="4">
    <source>
        <dbReference type="Proteomes" id="UP000002255"/>
    </source>
</evidence>
<keyword evidence="1" id="KW-1133">Transmembrane helix</keyword>
<dbReference type="HOGENOM" id="CLU_1467676_0_0_11"/>
<reference evidence="4" key="1">
    <citation type="submission" date="2009-11" db="EMBL/GenBank/DDBJ databases">
        <title>The complete chromosome of Xylanimonas cellulosilytica DSM 15894.</title>
        <authorList>
            <consortium name="US DOE Joint Genome Institute (JGI-PGF)"/>
            <person name="Lucas S."/>
            <person name="Copeland A."/>
            <person name="Lapidus A."/>
            <person name="Glavina del Rio T."/>
            <person name="Dalin E."/>
            <person name="Tice H."/>
            <person name="Bruce D."/>
            <person name="Goodwin L."/>
            <person name="Pitluck S."/>
            <person name="Kyrpides N."/>
            <person name="Mavromatis K."/>
            <person name="Ivanova N."/>
            <person name="Mikhailova N."/>
            <person name="Foster B."/>
            <person name="Clum A."/>
            <person name="Brettin T."/>
            <person name="Detter J.C."/>
            <person name="Han C."/>
            <person name="Larimer F."/>
            <person name="Land M."/>
            <person name="Hauser L."/>
            <person name="Markowitz V."/>
            <person name="Cheng J.F."/>
            <person name="Hugenholtz P."/>
            <person name="Woyke T."/>
            <person name="Wu D."/>
            <person name="Gehrich-Schroeter G."/>
            <person name="Schneider S."/>
            <person name="Pukall S.R."/>
            <person name="Klenk H.P."/>
            <person name="Eisen J.A."/>
        </authorList>
    </citation>
    <scope>NUCLEOTIDE SEQUENCE [LARGE SCALE GENOMIC DNA]</scope>
    <source>
        <strain evidence="4">DSM 15894 / CECT 5975 / LMG 20990 / XIL07</strain>
    </source>
</reference>
<evidence type="ECO:0000313" key="3">
    <source>
        <dbReference type="EMBL" id="ACZ31489.1"/>
    </source>
</evidence>
<evidence type="ECO:0000256" key="2">
    <source>
        <dbReference type="SAM" id="SignalP"/>
    </source>
</evidence>
<feature type="transmembrane region" description="Helical" evidence="1">
    <location>
        <begin position="154"/>
        <end position="178"/>
    </location>
</feature>
<keyword evidence="2" id="KW-0732">Signal</keyword>
<keyword evidence="1" id="KW-0812">Transmembrane</keyword>
<dbReference type="AlphaFoldDB" id="D1BWE4"/>
<sequence length="184" mass="18300">MAMTKNRLPRISAALLVGAFAVVPVAASIALAPSAAAIAVVDGEEPGFDADALAEKGIAPLSLETGDAADGIGDATFLDEDGTAVEHADSGTDGLTEEELAKIQPLDAEFLDEDGNAVEHADEGPGDLTAEELARIQPLDAEIVPISANVNEGLATGAVVAIVAGGVAVVGGGVALGLRARRKA</sequence>
<dbReference type="Proteomes" id="UP000002255">
    <property type="component" value="Chromosome"/>
</dbReference>
<dbReference type="EMBL" id="CP001821">
    <property type="protein sequence ID" value="ACZ31489.1"/>
    <property type="molecule type" value="Genomic_DNA"/>
</dbReference>
<feature type="chain" id="PRO_5039418373" evidence="2">
    <location>
        <begin position="27"/>
        <end position="184"/>
    </location>
</feature>
<organism evidence="3 4">
    <name type="scientific">Xylanimonas cellulosilytica (strain DSM 15894 / JCM 12276 / CECT 5975 / KCTC 9989 / LMG 20990 / NBRC 107835 / XIL07)</name>
    <dbReference type="NCBI Taxonomy" id="446471"/>
    <lineage>
        <taxon>Bacteria</taxon>
        <taxon>Bacillati</taxon>
        <taxon>Actinomycetota</taxon>
        <taxon>Actinomycetes</taxon>
        <taxon>Micrococcales</taxon>
        <taxon>Promicromonosporaceae</taxon>
        <taxon>Xylanimonas</taxon>
    </lineage>
</organism>
<evidence type="ECO:0000256" key="1">
    <source>
        <dbReference type="SAM" id="Phobius"/>
    </source>
</evidence>
<reference evidence="3 4" key="2">
    <citation type="journal article" date="2010" name="Stand. Genomic Sci.">
        <title>Complete genome sequence of Xylanimonas cellulosilytica type strain (XIL07).</title>
        <authorList>
            <person name="Foster B."/>
            <person name="Pukall R."/>
            <person name="Abt B."/>
            <person name="Nolan M."/>
            <person name="Glavina Del Rio T."/>
            <person name="Chen F."/>
            <person name="Lucas S."/>
            <person name="Tice H."/>
            <person name="Pitluck S."/>
            <person name="Cheng J.-F."/>
            <person name="Chertkov O."/>
            <person name="Brettin T."/>
            <person name="Han C."/>
            <person name="Detter J.C."/>
            <person name="Bruce D."/>
            <person name="Goodwin L."/>
            <person name="Ivanova N."/>
            <person name="Mavromatis K."/>
            <person name="Pati A."/>
            <person name="Mikhailova N."/>
            <person name="Chen A."/>
            <person name="Palaniappan K."/>
            <person name="Land M."/>
            <person name="Hauser L."/>
            <person name="Chang Y.-J."/>
            <person name="Jeffries C.D."/>
            <person name="Chain P."/>
            <person name="Rohde M."/>
            <person name="Goeker M."/>
            <person name="Bristow J."/>
            <person name="Eisen J.A."/>
            <person name="Markowitz V."/>
            <person name="Hugenholtz P."/>
            <person name="Kyrpides N.C."/>
            <person name="Klenk H.-P."/>
            <person name="Lapidus A."/>
        </authorList>
    </citation>
    <scope>NUCLEOTIDE SEQUENCE [LARGE SCALE GENOMIC DNA]</scope>
    <source>
        <strain evidence="4">DSM 15894 / CECT 5975 / LMG 20990 / XIL07</strain>
    </source>
</reference>
<name>D1BWE4_XYLCX</name>
<gene>
    <name evidence="3" type="ordered locus">Xcel_2474</name>
</gene>
<feature type="signal peptide" evidence="2">
    <location>
        <begin position="1"/>
        <end position="26"/>
    </location>
</feature>
<dbReference type="STRING" id="446471.Xcel_2474"/>
<accession>D1BWE4</accession>
<protein>
    <submittedName>
        <fullName evidence="3">Uncharacterized protein</fullName>
    </submittedName>
</protein>
<keyword evidence="4" id="KW-1185">Reference proteome</keyword>